<organism evidence="2">
    <name type="scientific">freshwater metagenome</name>
    <dbReference type="NCBI Taxonomy" id="449393"/>
    <lineage>
        <taxon>unclassified sequences</taxon>
        <taxon>metagenomes</taxon>
        <taxon>ecological metagenomes</taxon>
    </lineage>
</organism>
<protein>
    <submittedName>
        <fullName evidence="2">Unannotated protein</fullName>
    </submittedName>
</protein>
<dbReference type="EMBL" id="CAFBNF010000270">
    <property type="protein sequence ID" value="CAB4959613.1"/>
    <property type="molecule type" value="Genomic_DNA"/>
</dbReference>
<gene>
    <name evidence="2" type="ORF">UFOPK3773_01907</name>
</gene>
<reference evidence="2" key="1">
    <citation type="submission" date="2020-05" db="EMBL/GenBank/DDBJ databases">
        <authorList>
            <person name="Chiriac C."/>
            <person name="Salcher M."/>
            <person name="Ghai R."/>
            <person name="Kavagutti S V."/>
        </authorList>
    </citation>
    <scope>NUCLEOTIDE SEQUENCE</scope>
</reference>
<dbReference type="InterPro" id="IPR007813">
    <property type="entry name" value="PilN"/>
</dbReference>
<keyword evidence="1" id="KW-1133">Transmembrane helix</keyword>
<keyword evidence="1" id="KW-0472">Membrane</keyword>
<sequence length="250" mass="25216">MTMMADAHAQGLSPEGIHVPVPTAAFPGSSFPIARLIPQSVADSKRVRRARRLAVVGIGGAVLAVGGLWMMGSSQVAEAEQQLADAQAASGLLAAQQAKFSDVPRVASELANARQDLELALGSEVLWSSVLAKLQATAPKGVSLTKITAALPEGVGQVPAAPANGTAGSTGSTSEVVIPAGRMTVAGTADSYSLVAGWLDALAADKLLLDPTLTHASTVSGEGTPGVGFDNTVDLAPAAKSGRYVTKETP</sequence>
<name>A0A6J7KXT4_9ZZZZ</name>
<dbReference type="Pfam" id="PF05137">
    <property type="entry name" value="PilN"/>
    <property type="match status" value="1"/>
</dbReference>
<proteinExistence type="predicted"/>
<evidence type="ECO:0000256" key="1">
    <source>
        <dbReference type="SAM" id="Phobius"/>
    </source>
</evidence>
<dbReference type="AlphaFoldDB" id="A0A6J7KXT4"/>
<accession>A0A6J7KXT4</accession>
<evidence type="ECO:0000313" key="2">
    <source>
        <dbReference type="EMBL" id="CAB4959613.1"/>
    </source>
</evidence>
<feature type="transmembrane region" description="Helical" evidence="1">
    <location>
        <begin position="53"/>
        <end position="72"/>
    </location>
</feature>
<keyword evidence="1" id="KW-0812">Transmembrane</keyword>